<sequence>MITFDQAMAAMDAPQITEIETESLDDSDVLNLILQRSEIIRDQEKYNRYIKAWTRGDDAPILDLINRMGRDTLIRRAGAFIYLEFEQLRHIFDKKTPEYVADIGCGYALFDMFLAKEYDSKLALINLESNDNRHFGFKDSGAAYSSLANIETFLKANGVKKGKVKTYNPETDDLSKIKKLDYAFSFISCGYHYPLSTYNQFFRDSVGKNGRMIVDIRSHTLGDTMLEVSDLGFTRALVKAANNSADRVMIAKSL</sequence>
<dbReference type="SUPFAM" id="SSF53335">
    <property type="entry name" value="S-adenosyl-L-methionine-dependent methyltransferases"/>
    <property type="match status" value="1"/>
</dbReference>
<dbReference type="Proteomes" id="UP000184514">
    <property type="component" value="Unassembled WGS sequence"/>
</dbReference>
<dbReference type="RefSeq" id="WP_072631483.1">
    <property type="nucleotide sequence ID" value="NZ_MLCB01000165.1"/>
</dbReference>
<reference evidence="1 2" key="1">
    <citation type="submission" date="2016-10" db="EMBL/GenBank/DDBJ databases">
        <title>Genome sequence of Planktotalea frisia SH6-1.</title>
        <authorList>
            <person name="Poehlein A."/>
            <person name="Bakenhus I."/>
            <person name="Voget S."/>
            <person name="Brinkhoff T."/>
            <person name="Simon M."/>
        </authorList>
    </citation>
    <scope>NUCLEOTIDE SEQUENCE [LARGE SCALE GENOMIC DNA]</scope>
    <source>
        <strain evidence="1 2">SH6-1</strain>
    </source>
</reference>
<dbReference type="EMBL" id="MLCB01000165">
    <property type="protein sequence ID" value="OJI92846.1"/>
    <property type="molecule type" value="Genomic_DNA"/>
</dbReference>
<evidence type="ECO:0000313" key="1">
    <source>
        <dbReference type="EMBL" id="OJI92846.1"/>
    </source>
</evidence>
<name>A0A1L9NU52_9RHOB</name>
<evidence type="ECO:0008006" key="3">
    <source>
        <dbReference type="Google" id="ProtNLM"/>
    </source>
</evidence>
<proteinExistence type="predicted"/>
<keyword evidence="2" id="KW-1185">Reference proteome</keyword>
<gene>
    <name evidence="1" type="ORF">PFRI_29610</name>
</gene>
<comment type="caution">
    <text evidence="1">The sequence shown here is derived from an EMBL/GenBank/DDBJ whole genome shotgun (WGS) entry which is preliminary data.</text>
</comment>
<protein>
    <recommendedName>
        <fullName evidence="3">Methyltransferase domain protein</fullName>
    </recommendedName>
</protein>
<dbReference type="STRING" id="696762.PFRI_29610"/>
<accession>A0A1L9NU52</accession>
<evidence type="ECO:0000313" key="2">
    <source>
        <dbReference type="Proteomes" id="UP000184514"/>
    </source>
</evidence>
<dbReference type="InterPro" id="IPR029063">
    <property type="entry name" value="SAM-dependent_MTases_sf"/>
</dbReference>
<dbReference type="AlphaFoldDB" id="A0A1L9NU52"/>
<dbReference type="OrthoDB" id="7666974at2"/>
<organism evidence="1 2">
    <name type="scientific">Planktotalea frisia</name>
    <dbReference type="NCBI Taxonomy" id="696762"/>
    <lineage>
        <taxon>Bacteria</taxon>
        <taxon>Pseudomonadati</taxon>
        <taxon>Pseudomonadota</taxon>
        <taxon>Alphaproteobacteria</taxon>
        <taxon>Rhodobacterales</taxon>
        <taxon>Paracoccaceae</taxon>
        <taxon>Planktotalea</taxon>
    </lineage>
</organism>